<dbReference type="AlphaFoldDB" id="A0A1G6AV87"/>
<dbReference type="PANTHER" id="PTHR30346:SF0">
    <property type="entry name" value="HCA OPERON TRANSCRIPTIONAL ACTIVATOR HCAR"/>
    <property type="match status" value="1"/>
</dbReference>
<dbReference type="GO" id="GO:0032993">
    <property type="term" value="C:protein-DNA complex"/>
    <property type="evidence" value="ECO:0007669"/>
    <property type="project" value="TreeGrafter"/>
</dbReference>
<dbReference type="CDD" id="cd05466">
    <property type="entry name" value="PBP2_LTTR_substrate"/>
    <property type="match status" value="1"/>
</dbReference>
<dbReference type="SUPFAM" id="SSF53850">
    <property type="entry name" value="Periplasmic binding protein-like II"/>
    <property type="match status" value="1"/>
</dbReference>
<protein>
    <submittedName>
        <fullName evidence="6">DNA-binding transcriptional regulator, LysR family</fullName>
    </submittedName>
</protein>
<dbReference type="STRING" id="1732.SAMN02910417_00930"/>
<dbReference type="InterPro" id="IPR000847">
    <property type="entry name" value="LysR_HTH_N"/>
</dbReference>
<dbReference type="InterPro" id="IPR036390">
    <property type="entry name" value="WH_DNA-bd_sf"/>
</dbReference>
<dbReference type="PANTHER" id="PTHR30346">
    <property type="entry name" value="TRANSCRIPTIONAL DUAL REGULATOR HCAR-RELATED"/>
    <property type="match status" value="1"/>
</dbReference>
<keyword evidence="4" id="KW-0804">Transcription</keyword>
<evidence type="ECO:0000259" key="5">
    <source>
        <dbReference type="PROSITE" id="PS50931"/>
    </source>
</evidence>
<dbReference type="RefSeq" id="WP_176762290.1">
    <property type="nucleotide sequence ID" value="NZ_FMXR01000007.1"/>
</dbReference>
<dbReference type="Proteomes" id="UP000199228">
    <property type="component" value="Unassembled WGS sequence"/>
</dbReference>
<evidence type="ECO:0000256" key="1">
    <source>
        <dbReference type="ARBA" id="ARBA00009437"/>
    </source>
</evidence>
<dbReference type="Pfam" id="PF03466">
    <property type="entry name" value="LysR_substrate"/>
    <property type="match status" value="1"/>
</dbReference>
<evidence type="ECO:0000313" key="6">
    <source>
        <dbReference type="EMBL" id="SDB12327.1"/>
    </source>
</evidence>
<dbReference type="PRINTS" id="PR00039">
    <property type="entry name" value="HTHLYSR"/>
</dbReference>
<evidence type="ECO:0000256" key="3">
    <source>
        <dbReference type="ARBA" id="ARBA00023125"/>
    </source>
</evidence>
<dbReference type="SUPFAM" id="SSF46785">
    <property type="entry name" value="Winged helix' DNA-binding domain"/>
    <property type="match status" value="1"/>
</dbReference>
<keyword evidence="3 6" id="KW-0238">DNA-binding</keyword>
<dbReference type="Gene3D" id="3.40.190.290">
    <property type="match status" value="1"/>
</dbReference>
<dbReference type="InterPro" id="IPR036388">
    <property type="entry name" value="WH-like_DNA-bd_sf"/>
</dbReference>
<dbReference type="InterPro" id="IPR005119">
    <property type="entry name" value="LysR_subst-bd"/>
</dbReference>
<dbReference type="GO" id="GO:0003700">
    <property type="term" value="F:DNA-binding transcription factor activity"/>
    <property type="evidence" value="ECO:0007669"/>
    <property type="project" value="InterPro"/>
</dbReference>
<dbReference type="GO" id="GO:0003677">
    <property type="term" value="F:DNA binding"/>
    <property type="evidence" value="ECO:0007669"/>
    <property type="project" value="UniProtKB-KW"/>
</dbReference>
<dbReference type="Pfam" id="PF00126">
    <property type="entry name" value="HTH_1"/>
    <property type="match status" value="1"/>
</dbReference>
<dbReference type="PROSITE" id="PS50931">
    <property type="entry name" value="HTH_LYSR"/>
    <property type="match status" value="1"/>
</dbReference>
<organism evidence="6 7">
    <name type="scientific">Eubacterium oxidoreducens</name>
    <dbReference type="NCBI Taxonomy" id="1732"/>
    <lineage>
        <taxon>Bacteria</taxon>
        <taxon>Bacillati</taxon>
        <taxon>Bacillota</taxon>
        <taxon>Clostridia</taxon>
        <taxon>Eubacteriales</taxon>
        <taxon>Eubacteriaceae</taxon>
        <taxon>Eubacterium</taxon>
    </lineage>
</organism>
<evidence type="ECO:0000313" key="7">
    <source>
        <dbReference type="Proteomes" id="UP000199228"/>
    </source>
</evidence>
<dbReference type="FunFam" id="1.10.10.10:FF:000001">
    <property type="entry name" value="LysR family transcriptional regulator"/>
    <property type="match status" value="1"/>
</dbReference>
<feature type="domain" description="HTH lysR-type" evidence="5">
    <location>
        <begin position="1"/>
        <end position="58"/>
    </location>
</feature>
<keyword evidence="2" id="KW-0805">Transcription regulation</keyword>
<dbReference type="Gene3D" id="1.10.10.10">
    <property type="entry name" value="Winged helix-like DNA-binding domain superfamily/Winged helix DNA-binding domain"/>
    <property type="match status" value="1"/>
</dbReference>
<dbReference type="EMBL" id="FMXR01000007">
    <property type="protein sequence ID" value="SDB12327.1"/>
    <property type="molecule type" value="Genomic_DNA"/>
</dbReference>
<reference evidence="6 7" key="1">
    <citation type="submission" date="2016-10" db="EMBL/GenBank/DDBJ databases">
        <authorList>
            <person name="de Groot N.N."/>
        </authorList>
    </citation>
    <scope>NUCLEOTIDE SEQUENCE [LARGE SCALE GENOMIC DNA]</scope>
    <source>
        <strain evidence="6 7">DSM 3217</strain>
    </source>
</reference>
<keyword evidence="7" id="KW-1185">Reference proteome</keyword>
<comment type="similarity">
    <text evidence="1">Belongs to the LysR transcriptional regulatory family.</text>
</comment>
<evidence type="ECO:0000256" key="2">
    <source>
        <dbReference type="ARBA" id="ARBA00023015"/>
    </source>
</evidence>
<sequence>MTTFQIKCFLAVADTLNFTKAAQQLFIAQSSLSRNIFNLEKEIGLTLLNRNKKTVRLTPAGSILYEEFTKTLNQIEQAIQKASATITGSDRMAIGILETQRTANYLPQAVNQLRAEYPNISATFQRGTFKQLRDWLAADEIDLAITLGFDLPDYQASMDVSCQSFIRSLPICALSRLHPLAEQQSITFEDLKNDTLVTIGPEVSSCGYEGMILLCQLHGFEPKDIITTYSLESSMLILENNNCFSIIDENSNFVNNPALRCIPISTGNTLNVVAIWKNNSSQPYVSHLVSLLTQTAKK</sequence>
<accession>A0A1G6AV87</accession>
<gene>
    <name evidence="6" type="ORF">SAMN02910417_00930</name>
</gene>
<evidence type="ECO:0000256" key="4">
    <source>
        <dbReference type="ARBA" id="ARBA00023163"/>
    </source>
</evidence>
<name>A0A1G6AV87_EUBOX</name>
<proteinExistence type="inferred from homology"/>